<reference evidence="4" key="1">
    <citation type="submission" date="2021-01" db="EMBL/GenBank/DDBJ databases">
        <authorList>
            <person name="Corre E."/>
            <person name="Pelletier E."/>
            <person name="Niang G."/>
            <person name="Scheremetjew M."/>
            <person name="Finn R."/>
            <person name="Kale V."/>
            <person name="Holt S."/>
            <person name="Cochrane G."/>
            <person name="Meng A."/>
            <person name="Brown T."/>
            <person name="Cohen L."/>
        </authorList>
    </citation>
    <scope>NUCLEOTIDE SEQUENCE</scope>
    <source>
        <strain evidence="4">GSO104</strain>
    </source>
</reference>
<dbReference type="AlphaFoldDB" id="A0A6V2K0F1"/>
<evidence type="ECO:0000313" key="4">
    <source>
        <dbReference type="EMBL" id="CAE4633566.1"/>
    </source>
</evidence>
<name>A0A6V2K0F1_9STRA</name>
<dbReference type="EMBL" id="HBNS01036820">
    <property type="protein sequence ID" value="CAE4633562.1"/>
    <property type="molecule type" value="Transcribed_RNA"/>
</dbReference>
<proteinExistence type="predicted"/>
<sequence length="133" mass="15216">MQCSERNLFCTGSEVWPLSFFIGDAESAKEESNCILSQGSEDSSLCSRCAITFFDRVSFKFDQRPKKRQGSALEGISESRRRHSSKPPCHPYSRRPSTCMTNVEILRIITILHFYEAYNNNPQSTQIYLFQSG</sequence>
<protein>
    <submittedName>
        <fullName evidence="4">Uncharacterized protein</fullName>
    </submittedName>
</protein>
<dbReference type="EMBL" id="HBNS01036822">
    <property type="protein sequence ID" value="CAE4633566.1"/>
    <property type="molecule type" value="Transcribed_RNA"/>
</dbReference>
<organism evidence="4">
    <name type="scientific">Ditylum brightwellii</name>
    <dbReference type="NCBI Taxonomy" id="49249"/>
    <lineage>
        <taxon>Eukaryota</taxon>
        <taxon>Sar</taxon>
        <taxon>Stramenopiles</taxon>
        <taxon>Ochrophyta</taxon>
        <taxon>Bacillariophyta</taxon>
        <taxon>Mediophyceae</taxon>
        <taxon>Lithodesmiophycidae</taxon>
        <taxon>Lithodesmiales</taxon>
        <taxon>Lithodesmiaceae</taxon>
        <taxon>Ditylum</taxon>
    </lineage>
</organism>
<evidence type="ECO:0000313" key="3">
    <source>
        <dbReference type="EMBL" id="CAE4633562.1"/>
    </source>
</evidence>
<feature type="region of interest" description="Disordered" evidence="1">
    <location>
        <begin position="64"/>
        <end position="96"/>
    </location>
</feature>
<evidence type="ECO:0000313" key="2">
    <source>
        <dbReference type="EMBL" id="CAE4633560.1"/>
    </source>
</evidence>
<evidence type="ECO:0000256" key="1">
    <source>
        <dbReference type="SAM" id="MobiDB-lite"/>
    </source>
</evidence>
<dbReference type="EMBL" id="HBNS01036819">
    <property type="protein sequence ID" value="CAE4633560.1"/>
    <property type="molecule type" value="Transcribed_RNA"/>
</dbReference>
<gene>
    <name evidence="2" type="ORF">DBRI00130_LOCUS28763</name>
    <name evidence="3" type="ORF">DBRI00130_LOCUS28764</name>
    <name evidence="4" type="ORF">DBRI00130_LOCUS28766</name>
</gene>
<accession>A0A6V2K0F1</accession>